<keyword evidence="6" id="KW-0067">ATP-binding</keyword>
<dbReference type="PANTHER" id="PTHR44899">
    <property type="entry name" value="CAMK FAMILY PROTEIN KINASE"/>
    <property type="match status" value="1"/>
</dbReference>
<dbReference type="Gene3D" id="1.10.510.10">
    <property type="entry name" value="Transferase(Phosphotransferase) domain 1"/>
    <property type="match status" value="1"/>
</dbReference>
<dbReference type="PANTHER" id="PTHR44899:SF3">
    <property type="entry name" value="SERINE_THREONINE-PROTEIN KINASE NEK1"/>
    <property type="match status" value="1"/>
</dbReference>
<keyword evidence="4" id="KW-0547">Nucleotide-binding</keyword>
<accession>A0A0F7UZR5</accession>
<feature type="compositionally biased region" description="Basic and acidic residues" evidence="9">
    <location>
        <begin position="373"/>
        <end position="383"/>
    </location>
</feature>
<reference evidence="11" key="1">
    <citation type="journal article" date="2015" name="PLoS ONE">
        <title>Comprehensive Evaluation of Toxoplasma gondii VEG and Neospora caninum LIV Genomes with Tachyzoite Stage Transcriptome and Proteome Defines Novel Transcript Features.</title>
        <authorList>
            <person name="Ramaprasad A."/>
            <person name="Mourier T."/>
            <person name="Naeem R."/>
            <person name="Malas T.B."/>
            <person name="Moussa E."/>
            <person name="Panigrahi A."/>
            <person name="Vermont S.J."/>
            <person name="Otto T.D."/>
            <person name="Wastling J."/>
            <person name="Pain A."/>
        </authorList>
    </citation>
    <scope>NUCLEOTIDE SEQUENCE</scope>
    <source>
        <strain evidence="11">VEG</strain>
    </source>
</reference>
<dbReference type="EC" id="2.7.11.1" evidence="1"/>
<feature type="region of interest" description="Disordered" evidence="9">
    <location>
        <begin position="365"/>
        <end position="403"/>
    </location>
</feature>
<dbReference type="SUPFAM" id="SSF56112">
    <property type="entry name" value="Protein kinase-like (PK-like)"/>
    <property type="match status" value="1"/>
</dbReference>
<dbReference type="InterPro" id="IPR008271">
    <property type="entry name" value="Ser/Thr_kinase_AS"/>
</dbReference>
<evidence type="ECO:0000259" key="10">
    <source>
        <dbReference type="PROSITE" id="PS50011"/>
    </source>
</evidence>
<dbReference type="SMART" id="SM00220">
    <property type="entry name" value="S_TKc"/>
    <property type="match status" value="1"/>
</dbReference>
<dbReference type="InterPro" id="IPR011009">
    <property type="entry name" value="Kinase-like_dom_sf"/>
</dbReference>
<dbReference type="PROSITE" id="PS50011">
    <property type="entry name" value="PROTEIN_KINASE_DOM"/>
    <property type="match status" value="1"/>
</dbReference>
<evidence type="ECO:0000256" key="7">
    <source>
        <dbReference type="ARBA" id="ARBA00047899"/>
    </source>
</evidence>
<dbReference type="GO" id="GO:0004674">
    <property type="term" value="F:protein serine/threonine kinase activity"/>
    <property type="evidence" value="ECO:0007669"/>
    <property type="project" value="UniProtKB-KW"/>
</dbReference>
<evidence type="ECO:0000256" key="2">
    <source>
        <dbReference type="ARBA" id="ARBA00022527"/>
    </source>
</evidence>
<dbReference type="GO" id="GO:0005524">
    <property type="term" value="F:ATP binding"/>
    <property type="evidence" value="ECO:0007669"/>
    <property type="project" value="UniProtKB-KW"/>
</dbReference>
<proteinExistence type="predicted"/>
<feature type="domain" description="Protein kinase" evidence="10">
    <location>
        <begin position="4"/>
        <end position="294"/>
    </location>
</feature>
<protein>
    <recommendedName>
        <fullName evidence="1">non-specific serine/threonine protein kinase</fullName>
        <ecNumber evidence="1">2.7.11.1</ecNumber>
    </recommendedName>
</protein>
<comment type="catalytic activity">
    <reaction evidence="8">
        <text>L-seryl-[protein] + ATP = O-phospho-L-seryl-[protein] + ADP + H(+)</text>
        <dbReference type="Rhea" id="RHEA:17989"/>
        <dbReference type="Rhea" id="RHEA-COMP:9863"/>
        <dbReference type="Rhea" id="RHEA-COMP:11604"/>
        <dbReference type="ChEBI" id="CHEBI:15378"/>
        <dbReference type="ChEBI" id="CHEBI:29999"/>
        <dbReference type="ChEBI" id="CHEBI:30616"/>
        <dbReference type="ChEBI" id="CHEBI:83421"/>
        <dbReference type="ChEBI" id="CHEBI:456216"/>
        <dbReference type="EC" id="2.7.11.1"/>
    </reaction>
</comment>
<dbReference type="Pfam" id="PF00069">
    <property type="entry name" value="Pkinase"/>
    <property type="match status" value="1"/>
</dbReference>
<dbReference type="Gene3D" id="3.30.200.20">
    <property type="entry name" value="Phosphorylase Kinase, domain 1"/>
    <property type="match status" value="1"/>
</dbReference>
<organism evidence="11">
    <name type="scientific">Toxoplasma gondii (strain ATCC 50861 / VEG)</name>
    <dbReference type="NCBI Taxonomy" id="432359"/>
    <lineage>
        <taxon>Eukaryota</taxon>
        <taxon>Sar</taxon>
        <taxon>Alveolata</taxon>
        <taxon>Apicomplexa</taxon>
        <taxon>Conoidasida</taxon>
        <taxon>Coccidia</taxon>
        <taxon>Eucoccidiorida</taxon>
        <taxon>Eimeriorina</taxon>
        <taxon>Sarcocystidae</taxon>
        <taxon>Toxoplasma</taxon>
    </lineage>
</organism>
<evidence type="ECO:0000256" key="3">
    <source>
        <dbReference type="ARBA" id="ARBA00022679"/>
    </source>
</evidence>
<evidence type="ECO:0000256" key="5">
    <source>
        <dbReference type="ARBA" id="ARBA00022777"/>
    </source>
</evidence>
<evidence type="ECO:0000256" key="1">
    <source>
        <dbReference type="ARBA" id="ARBA00012513"/>
    </source>
</evidence>
<keyword evidence="5 11" id="KW-0418">Kinase</keyword>
<keyword evidence="3" id="KW-0808">Transferase</keyword>
<gene>
    <name evidence="11" type="ORF">BN1205_086300</name>
</gene>
<evidence type="ECO:0000256" key="6">
    <source>
        <dbReference type="ARBA" id="ARBA00022840"/>
    </source>
</evidence>
<dbReference type="CDD" id="cd08215">
    <property type="entry name" value="STKc_Nek"/>
    <property type="match status" value="1"/>
</dbReference>
<dbReference type="InterPro" id="IPR000719">
    <property type="entry name" value="Prot_kinase_dom"/>
</dbReference>
<dbReference type="InterPro" id="IPR051131">
    <property type="entry name" value="NEK_Ser/Thr_kinase_NIMA"/>
</dbReference>
<dbReference type="PROSITE" id="PS00108">
    <property type="entry name" value="PROTEIN_KINASE_ST"/>
    <property type="match status" value="1"/>
</dbReference>
<name>A0A0F7UZR5_TOXGV</name>
<dbReference type="EMBL" id="LN714499">
    <property type="protein sequence ID" value="CEL75593.1"/>
    <property type="molecule type" value="Genomic_DNA"/>
</dbReference>
<evidence type="ECO:0000256" key="9">
    <source>
        <dbReference type="SAM" id="MobiDB-lite"/>
    </source>
</evidence>
<evidence type="ECO:0000256" key="4">
    <source>
        <dbReference type="ARBA" id="ARBA00022741"/>
    </source>
</evidence>
<dbReference type="AlphaFoldDB" id="A0A0F7UZR5"/>
<evidence type="ECO:0000313" key="11">
    <source>
        <dbReference type="EMBL" id="CEL75593.1"/>
    </source>
</evidence>
<evidence type="ECO:0000256" key="8">
    <source>
        <dbReference type="ARBA" id="ARBA00048679"/>
    </source>
</evidence>
<keyword evidence="2" id="KW-0723">Serine/threonine-protein kinase</keyword>
<sequence>MERYKRIKRLGAGAQGYCYLVRDKKTGKLYVSKDIGLSMIGLEQRQAALKESTILQDLSAHPNVITYFNNKLDRKKQILHIIIEYADGGDLEQQIHLRRNLLEEQLEAGRTKNESSPPSADHQDLSNYAPFFFKEEHVLLVFVQTLAGLFHLHSRSILHRDIKSQNIFLSSDGLIKLGDFGIARRLNKDNMAETYVGSPCYMSPELYKREPYNYKSDIWALGCVLFELCCLRKPFHGSNIVVLAMQVTRNKPPAHLDTPPGLYPPPLHHLVNRMLQVDPAERPSAAEIMATPYILRSMKKLIKRYPQLHYLQCYLNDLSCSVAKELPPSNPPFDGCDSSEANRASAEHFPENSYHAEIKYNSEPLPAASNVESKTKPAAERVGGRSSTRPVAGNNEDKVYLSDEPQRPSFITLKALLNESLVFDE</sequence>
<comment type="catalytic activity">
    <reaction evidence="7">
        <text>L-threonyl-[protein] + ATP = O-phospho-L-threonyl-[protein] + ADP + H(+)</text>
        <dbReference type="Rhea" id="RHEA:46608"/>
        <dbReference type="Rhea" id="RHEA-COMP:11060"/>
        <dbReference type="Rhea" id="RHEA-COMP:11605"/>
        <dbReference type="ChEBI" id="CHEBI:15378"/>
        <dbReference type="ChEBI" id="CHEBI:30013"/>
        <dbReference type="ChEBI" id="CHEBI:30616"/>
        <dbReference type="ChEBI" id="CHEBI:61977"/>
        <dbReference type="ChEBI" id="CHEBI:456216"/>
        <dbReference type="EC" id="2.7.11.1"/>
    </reaction>
</comment>